<accession>A0A6J4J3G8</accession>
<protein>
    <submittedName>
        <fullName evidence="7">Uncharacterized amino acid permease, GabP family</fullName>
    </submittedName>
</protein>
<evidence type="ECO:0000256" key="1">
    <source>
        <dbReference type="ARBA" id="ARBA00004141"/>
    </source>
</evidence>
<dbReference type="Gene3D" id="1.20.1740.10">
    <property type="entry name" value="Amino acid/polyamine transporter I"/>
    <property type="match status" value="1"/>
</dbReference>
<proteinExistence type="predicted"/>
<feature type="transmembrane region" description="Helical" evidence="6">
    <location>
        <begin position="320"/>
        <end position="340"/>
    </location>
</feature>
<feature type="transmembrane region" description="Helical" evidence="6">
    <location>
        <begin position="128"/>
        <end position="153"/>
    </location>
</feature>
<keyword evidence="3 6" id="KW-1133">Transmembrane helix</keyword>
<dbReference type="GO" id="GO:0016020">
    <property type="term" value="C:membrane"/>
    <property type="evidence" value="ECO:0007669"/>
    <property type="project" value="UniProtKB-SubCell"/>
</dbReference>
<evidence type="ECO:0000256" key="3">
    <source>
        <dbReference type="ARBA" id="ARBA00022989"/>
    </source>
</evidence>
<feature type="transmembrane region" description="Helical" evidence="6">
    <location>
        <begin position="234"/>
        <end position="253"/>
    </location>
</feature>
<dbReference type="InterPro" id="IPR053153">
    <property type="entry name" value="APC_K+_Transporter"/>
</dbReference>
<feature type="transmembrane region" description="Helical" evidence="6">
    <location>
        <begin position="454"/>
        <end position="472"/>
    </location>
</feature>
<evidence type="ECO:0000256" key="2">
    <source>
        <dbReference type="ARBA" id="ARBA00022692"/>
    </source>
</evidence>
<dbReference type="GO" id="GO:0022857">
    <property type="term" value="F:transmembrane transporter activity"/>
    <property type="evidence" value="ECO:0007669"/>
    <property type="project" value="InterPro"/>
</dbReference>
<feature type="transmembrane region" description="Helical" evidence="6">
    <location>
        <begin position="159"/>
        <end position="176"/>
    </location>
</feature>
<evidence type="ECO:0000256" key="4">
    <source>
        <dbReference type="ARBA" id="ARBA00023136"/>
    </source>
</evidence>
<comment type="subcellular location">
    <subcellularLocation>
        <location evidence="1">Membrane</location>
        <topology evidence="1">Multi-pass membrane protein</topology>
    </subcellularLocation>
</comment>
<feature type="transmembrane region" description="Helical" evidence="6">
    <location>
        <begin position="183"/>
        <end position="206"/>
    </location>
</feature>
<feature type="compositionally biased region" description="Low complexity" evidence="5">
    <location>
        <begin position="650"/>
        <end position="677"/>
    </location>
</feature>
<dbReference type="PANTHER" id="PTHR47704">
    <property type="entry name" value="POTASSIUM TRANSPORTER KIMA"/>
    <property type="match status" value="1"/>
</dbReference>
<name>A0A6J4J3G8_9ACTN</name>
<feature type="transmembrane region" description="Helical" evidence="6">
    <location>
        <begin position="393"/>
        <end position="413"/>
    </location>
</feature>
<evidence type="ECO:0000256" key="5">
    <source>
        <dbReference type="SAM" id="MobiDB-lite"/>
    </source>
</evidence>
<evidence type="ECO:0000313" key="7">
    <source>
        <dbReference type="EMBL" id="CAA9265952.1"/>
    </source>
</evidence>
<evidence type="ECO:0000256" key="6">
    <source>
        <dbReference type="SAM" id="Phobius"/>
    </source>
</evidence>
<sequence length="685" mass="73230">MDVVGASRKVLSVSVVKRVLVGRPIATEEQDHQRIPKSIALAVFSSDAISSTAYATEEILFVTALGASSLALGLNTLVPIAIGVAILLTIVVVSYRQTIFAYPNGGGSYMVTKENLGRYPSLLAGASLLIDYILTVAVSISAGVAAIISIPALQGLRDQRVLIGLALIALITVANLRGIKESGLVFAGPTYVYIGMLSLLVGYGLFREYLGTPLPEIEFDPAAFEGTLASGGNLTLFLILKGFSSGAVALTGVEAISDGVPVFRKPAAKNAANTIVLMGLILGTLFFTTSWLAHHLKPYPSHEETVFSQMGRAVFGEGPLYLIMQIATAGILTLAANTAYADFPRLASFIARDGYLPRQFANRGDRLVFSNGVLFLAVAAGGLLVAFGGITNALIPLYAVGVFTSFTLSQMGIARRAYRLRAPRWQLNVAVSSFGAVATFAVLLIVSITKFSSGAWLPLVVVPAFIGVFLLINRHYRSLRAALVLEPGKVRPQAVNHTVVVLVPGRIHSGVLQALQYAKSMRPTHLAAVHVADDADEMEDLQREWEERGIDVPLDAVHSPYRDLVPPVMQFLDELDARWDDDTITVLIPEFVVKHWYENALHNQTALALKLALRQRKGTVVTSVPYHVSRRDRREALDREQADGPPESTDGGAPPVAAGVGPPVSPDGGSPDGADPATVEGSTRR</sequence>
<reference evidence="7" key="1">
    <citation type="submission" date="2020-02" db="EMBL/GenBank/DDBJ databases">
        <authorList>
            <person name="Meier V. D."/>
        </authorList>
    </citation>
    <scope>NUCLEOTIDE SEQUENCE</scope>
    <source>
        <strain evidence="7">AVDCRST_MAG76</strain>
    </source>
</reference>
<dbReference type="Pfam" id="PF13520">
    <property type="entry name" value="AA_permease_2"/>
    <property type="match status" value="1"/>
</dbReference>
<dbReference type="PANTHER" id="PTHR47704:SF1">
    <property type="entry name" value="POTASSIUM TRANSPORTER KIMA"/>
    <property type="match status" value="1"/>
</dbReference>
<gene>
    <name evidence="7" type="ORF">AVDCRST_MAG76-3025</name>
</gene>
<feature type="region of interest" description="Disordered" evidence="5">
    <location>
        <begin position="624"/>
        <end position="685"/>
    </location>
</feature>
<feature type="compositionally biased region" description="Basic and acidic residues" evidence="5">
    <location>
        <begin position="632"/>
        <end position="642"/>
    </location>
</feature>
<keyword evidence="2 6" id="KW-0812">Transmembrane</keyword>
<dbReference type="AlphaFoldDB" id="A0A6J4J3G8"/>
<keyword evidence="4 6" id="KW-0472">Membrane</keyword>
<dbReference type="InterPro" id="IPR002293">
    <property type="entry name" value="AA/rel_permease1"/>
</dbReference>
<feature type="transmembrane region" description="Helical" evidence="6">
    <location>
        <begin position="367"/>
        <end position="387"/>
    </location>
</feature>
<feature type="transmembrane region" description="Helical" evidence="6">
    <location>
        <begin position="70"/>
        <end position="93"/>
    </location>
</feature>
<dbReference type="EMBL" id="CADCSZ010000184">
    <property type="protein sequence ID" value="CAA9265952.1"/>
    <property type="molecule type" value="Genomic_DNA"/>
</dbReference>
<feature type="transmembrane region" description="Helical" evidence="6">
    <location>
        <begin position="274"/>
        <end position="293"/>
    </location>
</feature>
<feature type="transmembrane region" description="Helical" evidence="6">
    <location>
        <begin position="425"/>
        <end position="448"/>
    </location>
</feature>
<organism evidence="7">
    <name type="scientific">uncultured Acidimicrobiales bacterium</name>
    <dbReference type="NCBI Taxonomy" id="310071"/>
    <lineage>
        <taxon>Bacteria</taxon>
        <taxon>Bacillati</taxon>
        <taxon>Actinomycetota</taxon>
        <taxon>Acidimicrobiia</taxon>
        <taxon>Acidimicrobiales</taxon>
        <taxon>environmental samples</taxon>
    </lineage>
</organism>